<dbReference type="RefSeq" id="XP_062644917.1">
    <property type="nucleotide sequence ID" value="XM_062785808.1"/>
</dbReference>
<reference evidence="1" key="2">
    <citation type="submission" date="2023-05" db="EMBL/GenBank/DDBJ databases">
        <authorList>
            <consortium name="Lawrence Berkeley National Laboratory"/>
            <person name="Steindorff A."/>
            <person name="Hensen N."/>
            <person name="Bonometti L."/>
            <person name="Westerberg I."/>
            <person name="Brannstrom I.O."/>
            <person name="Guillou S."/>
            <person name="Cros-Aarteil S."/>
            <person name="Calhoun S."/>
            <person name="Haridas S."/>
            <person name="Kuo A."/>
            <person name="Mondo S."/>
            <person name="Pangilinan J."/>
            <person name="Riley R."/>
            <person name="Labutti K."/>
            <person name="Andreopoulos B."/>
            <person name="Lipzen A."/>
            <person name="Chen C."/>
            <person name="Yanf M."/>
            <person name="Daum C."/>
            <person name="Ng V."/>
            <person name="Clum A."/>
            <person name="Ohm R."/>
            <person name="Martin F."/>
            <person name="Silar P."/>
            <person name="Natvig D."/>
            <person name="Lalanne C."/>
            <person name="Gautier V."/>
            <person name="Ament-Velasquez S.L."/>
            <person name="Kruys A."/>
            <person name="Hutchinson M.I."/>
            <person name="Powell A.J."/>
            <person name="Barry K."/>
            <person name="Miller A.N."/>
            <person name="Grigoriev I.V."/>
            <person name="Debuchy R."/>
            <person name="Gladieux P."/>
            <person name="Thoren M.H."/>
            <person name="Johannesson H."/>
        </authorList>
    </citation>
    <scope>NUCLEOTIDE SEQUENCE</scope>
    <source>
        <strain evidence="1">CBS 731.68</strain>
    </source>
</reference>
<keyword evidence="2" id="KW-1185">Reference proteome</keyword>
<gene>
    <name evidence="1" type="ORF">N657DRAFT_118659</name>
</gene>
<evidence type="ECO:0000313" key="1">
    <source>
        <dbReference type="EMBL" id="KAK4121146.1"/>
    </source>
</evidence>
<organism evidence="1 2">
    <name type="scientific">Parathielavia appendiculata</name>
    <dbReference type="NCBI Taxonomy" id="2587402"/>
    <lineage>
        <taxon>Eukaryota</taxon>
        <taxon>Fungi</taxon>
        <taxon>Dikarya</taxon>
        <taxon>Ascomycota</taxon>
        <taxon>Pezizomycotina</taxon>
        <taxon>Sordariomycetes</taxon>
        <taxon>Sordariomycetidae</taxon>
        <taxon>Sordariales</taxon>
        <taxon>Chaetomiaceae</taxon>
        <taxon>Parathielavia</taxon>
    </lineage>
</organism>
<reference evidence="1" key="1">
    <citation type="journal article" date="2023" name="Mol. Phylogenet. Evol.">
        <title>Genome-scale phylogeny and comparative genomics of the fungal order Sordariales.</title>
        <authorList>
            <person name="Hensen N."/>
            <person name="Bonometti L."/>
            <person name="Westerberg I."/>
            <person name="Brannstrom I.O."/>
            <person name="Guillou S."/>
            <person name="Cros-Aarteil S."/>
            <person name="Calhoun S."/>
            <person name="Haridas S."/>
            <person name="Kuo A."/>
            <person name="Mondo S."/>
            <person name="Pangilinan J."/>
            <person name="Riley R."/>
            <person name="LaButti K."/>
            <person name="Andreopoulos B."/>
            <person name="Lipzen A."/>
            <person name="Chen C."/>
            <person name="Yan M."/>
            <person name="Daum C."/>
            <person name="Ng V."/>
            <person name="Clum A."/>
            <person name="Steindorff A."/>
            <person name="Ohm R.A."/>
            <person name="Martin F."/>
            <person name="Silar P."/>
            <person name="Natvig D.O."/>
            <person name="Lalanne C."/>
            <person name="Gautier V."/>
            <person name="Ament-Velasquez S.L."/>
            <person name="Kruys A."/>
            <person name="Hutchinson M.I."/>
            <person name="Powell A.J."/>
            <person name="Barry K."/>
            <person name="Miller A.N."/>
            <person name="Grigoriev I.V."/>
            <person name="Debuchy R."/>
            <person name="Gladieux P."/>
            <person name="Hiltunen Thoren M."/>
            <person name="Johannesson H."/>
        </authorList>
    </citation>
    <scope>NUCLEOTIDE SEQUENCE</scope>
    <source>
        <strain evidence="1">CBS 731.68</strain>
    </source>
</reference>
<dbReference type="GeneID" id="87822574"/>
<sequence>MSLHVVLPAHVIRHGAPVLLLRHTTDPRFIGVVCPHVPVEIFGLGPAGAADVAYAFPHLHLVILRIHRLQIGLPFGSLANPRLRLRFDAVEQRMLSTQIPRSPSSSGRRGAVVGFQERIGRICDLDVGELRACVRGQPTVARNQRQRHTNRQPRIYPCPEGQFLWRIELRVITAVQHANGFLLTSAKLLTAYLPAAGSLAGILALA</sequence>
<name>A0AAN6Z0Q9_9PEZI</name>
<comment type="caution">
    <text evidence="1">The sequence shown here is derived from an EMBL/GenBank/DDBJ whole genome shotgun (WGS) entry which is preliminary data.</text>
</comment>
<proteinExistence type="predicted"/>
<dbReference type="Proteomes" id="UP001302602">
    <property type="component" value="Unassembled WGS sequence"/>
</dbReference>
<dbReference type="EMBL" id="MU853234">
    <property type="protein sequence ID" value="KAK4121146.1"/>
    <property type="molecule type" value="Genomic_DNA"/>
</dbReference>
<accession>A0AAN6Z0Q9</accession>
<protein>
    <submittedName>
        <fullName evidence="1">Uncharacterized protein</fullName>
    </submittedName>
</protein>
<dbReference type="AlphaFoldDB" id="A0AAN6Z0Q9"/>
<evidence type="ECO:0000313" key="2">
    <source>
        <dbReference type="Proteomes" id="UP001302602"/>
    </source>
</evidence>